<organism evidence="3 4">
    <name type="scientific">Marasmiellus scandens</name>
    <dbReference type="NCBI Taxonomy" id="2682957"/>
    <lineage>
        <taxon>Eukaryota</taxon>
        <taxon>Fungi</taxon>
        <taxon>Dikarya</taxon>
        <taxon>Basidiomycota</taxon>
        <taxon>Agaricomycotina</taxon>
        <taxon>Agaricomycetes</taxon>
        <taxon>Agaricomycetidae</taxon>
        <taxon>Agaricales</taxon>
        <taxon>Marasmiineae</taxon>
        <taxon>Omphalotaceae</taxon>
        <taxon>Marasmiellus</taxon>
    </lineage>
</organism>
<protein>
    <recommendedName>
        <fullName evidence="2">DUF5648 domain-containing protein</fullName>
    </recommendedName>
</protein>
<comment type="caution">
    <text evidence="3">The sequence shown here is derived from an EMBL/GenBank/DDBJ whole genome shotgun (WGS) entry which is preliminary data.</text>
</comment>
<name>A0ABR1IYS7_9AGAR</name>
<accession>A0ABR1IYS7</accession>
<reference evidence="3 4" key="1">
    <citation type="submission" date="2024-01" db="EMBL/GenBank/DDBJ databases">
        <title>A draft genome for the cacao thread blight pathogen Marasmiellus scandens.</title>
        <authorList>
            <person name="Baruah I.K."/>
            <person name="Leung J."/>
            <person name="Bukari Y."/>
            <person name="Amoako-Attah I."/>
            <person name="Meinhardt L.W."/>
            <person name="Bailey B.A."/>
            <person name="Cohen S.P."/>
        </authorList>
    </citation>
    <scope>NUCLEOTIDE SEQUENCE [LARGE SCALE GENOMIC DNA]</scope>
    <source>
        <strain evidence="3 4">GH-19</strain>
    </source>
</reference>
<evidence type="ECO:0000313" key="3">
    <source>
        <dbReference type="EMBL" id="KAK7444804.1"/>
    </source>
</evidence>
<proteinExistence type="predicted"/>
<sequence>MKFTTLTMFGASLLSTTYVNASPIEARAAQTCGNPSDAVPFLRAFNPSNGDHFYTTNPTEMANAIRGAYSLEGTAAQVFTNQELSTIPFFRLFKPGVGDHFYTTSAAERDNAILSFGYSDEGIAAFIYTNGDCGGQPLFRLFNSKSGDHFYTMSAAERDSAIDLGYASEGIAGFTLSA</sequence>
<feature type="chain" id="PRO_5045319033" description="DUF5648 domain-containing protein" evidence="1">
    <location>
        <begin position="22"/>
        <end position="178"/>
    </location>
</feature>
<evidence type="ECO:0000256" key="1">
    <source>
        <dbReference type="SAM" id="SignalP"/>
    </source>
</evidence>
<feature type="domain" description="DUF5648" evidence="2">
    <location>
        <begin position="40"/>
        <end position="175"/>
    </location>
</feature>
<dbReference type="InterPro" id="IPR043708">
    <property type="entry name" value="DUF5648"/>
</dbReference>
<feature type="signal peptide" evidence="1">
    <location>
        <begin position="1"/>
        <end position="21"/>
    </location>
</feature>
<keyword evidence="4" id="KW-1185">Reference proteome</keyword>
<gene>
    <name evidence="3" type="ORF">VKT23_015121</name>
</gene>
<keyword evidence="1" id="KW-0732">Signal</keyword>
<dbReference type="Pfam" id="PF18885">
    <property type="entry name" value="DUF5648"/>
    <property type="match status" value="1"/>
</dbReference>
<dbReference type="EMBL" id="JBANRG010000049">
    <property type="protein sequence ID" value="KAK7444804.1"/>
    <property type="molecule type" value="Genomic_DNA"/>
</dbReference>
<dbReference type="Proteomes" id="UP001498398">
    <property type="component" value="Unassembled WGS sequence"/>
</dbReference>
<evidence type="ECO:0000313" key="4">
    <source>
        <dbReference type="Proteomes" id="UP001498398"/>
    </source>
</evidence>
<evidence type="ECO:0000259" key="2">
    <source>
        <dbReference type="Pfam" id="PF18885"/>
    </source>
</evidence>